<dbReference type="PANTHER" id="PTHR11575:SF24">
    <property type="entry name" value="5'-NUCLEOTIDASE"/>
    <property type="match status" value="1"/>
</dbReference>
<dbReference type="SUPFAM" id="SSF56300">
    <property type="entry name" value="Metallo-dependent phosphatases"/>
    <property type="match status" value="1"/>
</dbReference>
<dbReference type="GO" id="GO:0016787">
    <property type="term" value="F:hydrolase activity"/>
    <property type="evidence" value="ECO:0007669"/>
    <property type="project" value="UniProtKB-KW"/>
</dbReference>
<protein>
    <submittedName>
        <fullName evidence="4">Bifunctional metallophosphatase/5'-nucleotidase</fullName>
    </submittedName>
</protein>
<sequence>MTAARSLRQIMATTDVHSTLGADGPLLGHLHQARTDSLLVDCGDFFEGTGYYRLGRGRLEQDILLALYDVVAPGNHGWPHYFEAGLHQRTVCANVVEDSTGNALFRRLRIVDIAGRRTAVTAVIGLQAFNSIPAGQRSAHRVTDPVQTLRELMLAHHHEVDSWVLLSHSGFEQDLQLAEACPFLDVVFAGHCHSEHTGPERVGSTIVLKGQELAVGYAVAERSPEGWVGRTARFPDTSGSVLPTALASVRQQIASIDAQLAEPLGRLVAPYRNKPLDRHALLRELADRLRSGLGSEAVVLNETAVRTTLLGEVLTAGDLLAIEPFDNSLVEAQVALAFRSDPAALLTHLTEPAGPLITSPDPLPAGLASVLTTDYLADTCLGSRAQPSGLSLGSAIRSILTNGDDQ</sequence>
<dbReference type="AlphaFoldDB" id="A0A5P2UKT5"/>
<name>A0A5P2UKT5_9ACTN</name>
<evidence type="ECO:0000313" key="4">
    <source>
        <dbReference type="EMBL" id="QEU78144.1"/>
    </source>
</evidence>
<evidence type="ECO:0000256" key="1">
    <source>
        <dbReference type="RuleBase" id="RU362119"/>
    </source>
</evidence>
<keyword evidence="1" id="KW-0378">Hydrolase</keyword>
<dbReference type="PRINTS" id="PR01607">
    <property type="entry name" value="APYRASEFAMLY"/>
</dbReference>
<dbReference type="EMBL" id="BMVX01000004">
    <property type="protein sequence ID" value="GGZ55641.1"/>
    <property type="molecule type" value="Genomic_DNA"/>
</dbReference>
<reference evidence="4 5" key="2">
    <citation type="submission" date="2017-09" db="EMBL/GenBank/DDBJ databases">
        <authorList>
            <person name="Lee N."/>
            <person name="Cho B.-K."/>
        </authorList>
    </citation>
    <scope>NUCLEOTIDE SEQUENCE [LARGE SCALE GENOMIC DNA]</scope>
    <source>
        <strain evidence="4 5">ATCC 27467</strain>
    </source>
</reference>
<dbReference type="GO" id="GO:0000166">
    <property type="term" value="F:nucleotide binding"/>
    <property type="evidence" value="ECO:0007669"/>
    <property type="project" value="UniProtKB-KW"/>
</dbReference>
<dbReference type="KEGG" id="ssub:CP968_07485"/>
<gene>
    <name evidence="4" type="ORF">CP968_07485</name>
    <name evidence="3" type="ORF">GCM10010371_13920</name>
</gene>
<dbReference type="Proteomes" id="UP000634660">
    <property type="component" value="Unassembled WGS sequence"/>
</dbReference>
<evidence type="ECO:0000313" key="3">
    <source>
        <dbReference type="EMBL" id="GGZ55641.1"/>
    </source>
</evidence>
<dbReference type="InterPro" id="IPR004843">
    <property type="entry name" value="Calcineurin-like_PHP"/>
</dbReference>
<dbReference type="GO" id="GO:0009166">
    <property type="term" value="P:nucleotide catabolic process"/>
    <property type="evidence" value="ECO:0007669"/>
    <property type="project" value="InterPro"/>
</dbReference>
<evidence type="ECO:0000259" key="2">
    <source>
        <dbReference type="Pfam" id="PF00149"/>
    </source>
</evidence>
<reference evidence="3" key="3">
    <citation type="submission" date="2020-09" db="EMBL/GenBank/DDBJ databases">
        <authorList>
            <person name="Sun Q."/>
            <person name="Ohkuma M."/>
        </authorList>
    </citation>
    <scope>NUCLEOTIDE SEQUENCE</scope>
    <source>
        <strain evidence="3">JCM 4834</strain>
    </source>
</reference>
<dbReference type="Proteomes" id="UP000326831">
    <property type="component" value="Chromosome"/>
</dbReference>
<dbReference type="Gene3D" id="3.60.21.10">
    <property type="match status" value="1"/>
</dbReference>
<dbReference type="PANTHER" id="PTHR11575">
    <property type="entry name" value="5'-NUCLEOTIDASE-RELATED"/>
    <property type="match status" value="1"/>
</dbReference>
<feature type="domain" description="Calcineurin-like phosphoesterase" evidence="2">
    <location>
        <begin position="10"/>
        <end position="194"/>
    </location>
</feature>
<evidence type="ECO:0000313" key="5">
    <source>
        <dbReference type="Proteomes" id="UP000326831"/>
    </source>
</evidence>
<comment type="similarity">
    <text evidence="1">Belongs to the 5'-nucleotidase family.</text>
</comment>
<dbReference type="RefSeq" id="WP_150517236.1">
    <property type="nucleotide sequence ID" value="NZ_BMVX01000004.1"/>
</dbReference>
<dbReference type="Pfam" id="PF00149">
    <property type="entry name" value="Metallophos"/>
    <property type="match status" value="1"/>
</dbReference>
<organism evidence="4 5">
    <name type="scientific">Streptomyces subrutilus</name>
    <dbReference type="NCBI Taxonomy" id="36818"/>
    <lineage>
        <taxon>Bacteria</taxon>
        <taxon>Bacillati</taxon>
        <taxon>Actinomycetota</taxon>
        <taxon>Actinomycetes</taxon>
        <taxon>Kitasatosporales</taxon>
        <taxon>Streptomycetaceae</taxon>
        <taxon>Streptomyces</taxon>
    </lineage>
</organism>
<reference evidence="3" key="1">
    <citation type="journal article" date="2014" name="Int. J. Syst. Evol. Microbiol.">
        <title>Complete genome sequence of Corynebacterium casei LMG S-19264T (=DSM 44701T), isolated from a smear-ripened cheese.</title>
        <authorList>
            <consortium name="US DOE Joint Genome Institute (JGI-PGF)"/>
            <person name="Walter F."/>
            <person name="Albersmeier A."/>
            <person name="Kalinowski J."/>
            <person name="Ruckert C."/>
        </authorList>
    </citation>
    <scope>NUCLEOTIDE SEQUENCE</scope>
    <source>
        <strain evidence="3">JCM 4834</strain>
    </source>
</reference>
<proteinExistence type="inferred from homology"/>
<dbReference type="InterPro" id="IPR006179">
    <property type="entry name" value="5_nucleotidase/apyrase"/>
</dbReference>
<dbReference type="EMBL" id="CP023701">
    <property type="protein sequence ID" value="QEU78144.1"/>
    <property type="molecule type" value="Genomic_DNA"/>
</dbReference>
<keyword evidence="5" id="KW-1185">Reference proteome</keyword>
<accession>A0A5P2UKT5</accession>
<dbReference type="InterPro" id="IPR029052">
    <property type="entry name" value="Metallo-depent_PP-like"/>
</dbReference>
<dbReference type="OrthoDB" id="9803927at2"/>
<keyword evidence="1" id="KW-0547">Nucleotide-binding</keyword>